<evidence type="ECO:0000313" key="1">
    <source>
        <dbReference type="EMBL" id="GAG24653.1"/>
    </source>
</evidence>
<dbReference type="AlphaFoldDB" id="X0WJH6"/>
<reference evidence="1" key="1">
    <citation type="journal article" date="2014" name="Front. Microbiol.">
        <title>High frequency of phylogenetically diverse reductive dehalogenase-homologous genes in deep subseafloor sedimentary metagenomes.</title>
        <authorList>
            <person name="Kawai M."/>
            <person name="Futagami T."/>
            <person name="Toyoda A."/>
            <person name="Takaki Y."/>
            <person name="Nishi S."/>
            <person name="Hori S."/>
            <person name="Arai W."/>
            <person name="Tsubouchi T."/>
            <person name="Morono Y."/>
            <person name="Uchiyama I."/>
            <person name="Ito T."/>
            <person name="Fujiyama A."/>
            <person name="Inagaki F."/>
            <person name="Takami H."/>
        </authorList>
    </citation>
    <scope>NUCLEOTIDE SEQUENCE</scope>
    <source>
        <strain evidence="1">Expedition CK06-06</strain>
    </source>
</reference>
<feature type="non-terminal residue" evidence="1">
    <location>
        <position position="1"/>
    </location>
</feature>
<sequence>TLRVAGPIRLLALVVCLMALIGCREGEMGLDQLMPQEVEGWRAEHTGRVYDRNTLFEYIDGGAELYLSYGLRQMVAQRFERERHPDIVVDLFDMGSSEDAFGVFTAEQREPEAGIGQGSEYAAGLLRFWKGRFFVSIWAEGETPEAERGILALGAAIAKAIEPAGDVPELLGLLPKEDLVETGIRYFHDHVSLGHHYFMSEDNILGLSERTEAVLARYRVAGGTMHLLLVRYTTPGDASAALHSFVANYLPEGHQAG</sequence>
<dbReference type="Pfam" id="PF20244">
    <property type="entry name" value="DUF6599"/>
    <property type="match status" value="1"/>
</dbReference>
<comment type="caution">
    <text evidence="1">The sequence shown here is derived from an EMBL/GenBank/DDBJ whole genome shotgun (WGS) entry which is preliminary data.</text>
</comment>
<protein>
    <submittedName>
        <fullName evidence="1">Uncharacterized protein</fullName>
    </submittedName>
</protein>
<name>X0WJH6_9ZZZZ</name>
<feature type="non-terminal residue" evidence="1">
    <location>
        <position position="257"/>
    </location>
</feature>
<accession>X0WJH6</accession>
<organism evidence="1">
    <name type="scientific">marine sediment metagenome</name>
    <dbReference type="NCBI Taxonomy" id="412755"/>
    <lineage>
        <taxon>unclassified sequences</taxon>
        <taxon>metagenomes</taxon>
        <taxon>ecological metagenomes</taxon>
    </lineage>
</organism>
<proteinExistence type="predicted"/>
<dbReference type="InterPro" id="IPR046534">
    <property type="entry name" value="DUF6599"/>
</dbReference>
<dbReference type="EMBL" id="BARS01037292">
    <property type="protein sequence ID" value="GAG24653.1"/>
    <property type="molecule type" value="Genomic_DNA"/>
</dbReference>
<gene>
    <name evidence="1" type="ORF">S01H1_57195</name>
</gene>